<feature type="compositionally biased region" description="Polar residues" evidence="2">
    <location>
        <begin position="27"/>
        <end position="40"/>
    </location>
</feature>
<reference evidence="4" key="1">
    <citation type="submission" date="2022-11" db="EMBL/GenBank/DDBJ databases">
        <authorList>
            <person name="Morgan W.R."/>
            <person name="Tartar A."/>
        </authorList>
    </citation>
    <scope>NUCLEOTIDE SEQUENCE</scope>
    <source>
        <strain evidence="4">ARSEF 373</strain>
    </source>
</reference>
<feature type="domain" description="Chromatin target of PRMT1 protein C-terminal" evidence="3">
    <location>
        <begin position="80"/>
        <end position="178"/>
    </location>
</feature>
<sequence length="194" mass="21305">MPGKPQPRVAVKKSGRVQQENSKHNQNKQLVGASSVSLSERFSHLQDQPYGNGVVQKKQQKVQQAAQANKAQRQQVTNKRRAGLQQAPVTKPKQQHEAAKKNNNKAQNKNKPAQKKTGGKGGAKGGQRGEKKENKPVKSEDLDVEMDAYWHEAGKGPDPKAAQLDRQLDDYWASKPQNDEAADKQPEAAATDSS</sequence>
<keyword evidence="5" id="KW-1185">Reference proteome</keyword>
<feature type="compositionally biased region" description="Basic and acidic residues" evidence="2">
    <location>
        <begin position="177"/>
        <end position="186"/>
    </location>
</feature>
<evidence type="ECO:0000313" key="5">
    <source>
        <dbReference type="Proteomes" id="UP001146120"/>
    </source>
</evidence>
<feature type="compositionally biased region" description="Low complexity" evidence="2">
    <location>
        <begin position="54"/>
        <end position="76"/>
    </location>
</feature>
<reference evidence="4" key="2">
    <citation type="journal article" date="2023" name="Microbiol Resour">
        <title>Decontamination and Annotation of the Draft Genome Sequence of the Oomycete Lagenidium giganteum ARSEF 373.</title>
        <authorList>
            <person name="Morgan W.R."/>
            <person name="Tartar A."/>
        </authorList>
    </citation>
    <scope>NUCLEOTIDE SEQUENCE</scope>
    <source>
        <strain evidence="4">ARSEF 373</strain>
    </source>
</reference>
<keyword evidence="1" id="KW-0694">RNA-binding</keyword>
<evidence type="ECO:0000256" key="1">
    <source>
        <dbReference type="ARBA" id="ARBA00022884"/>
    </source>
</evidence>
<dbReference type="AlphaFoldDB" id="A0AAV2YME1"/>
<protein>
    <recommendedName>
        <fullName evidence="3">Chromatin target of PRMT1 protein C-terminal domain-containing protein</fullName>
    </recommendedName>
</protein>
<dbReference type="Proteomes" id="UP001146120">
    <property type="component" value="Unassembled WGS sequence"/>
</dbReference>
<proteinExistence type="predicted"/>
<evidence type="ECO:0000256" key="2">
    <source>
        <dbReference type="SAM" id="MobiDB-lite"/>
    </source>
</evidence>
<dbReference type="EMBL" id="DAKRPA010000259">
    <property type="protein sequence ID" value="DAZ94264.1"/>
    <property type="molecule type" value="Genomic_DNA"/>
</dbReference>
<gene>
    <name evidence="4" type="ORF">N0F65_011896</name>
</gene>
<dbReference type="Pfam" id="PF13865">
    <property type="entry name" value="FoP_duplication"/>
    <property type="match status" value="1"/>
</dbReference>
<evidence type="ECO:0000259" key="3">
    <source>
        <dbReference type="SMART" id="SM01218"/>
    </source>
</evidence>
<feature type="region of interest" description="Disordered" evidence="2">
    <location>
        <begin position="1"/>
        <end position="194"/>
    </location>
</feature>
<comment type="caution">
    <text evidence="4">The sequence shown here is derived from an EMBL/GenBank/DDBJ whole genome shotgun (WGS) entry which is preliminary data.</text>
</comment>
<feature type="compositionally biased region" description="Basic and acidic residues" evidence="2">
    <location>
        <begin position="127"/>
        <end position="141"/>
    </location>
</feature>
<name>A0AAV2YME1_9STRA</name>
<feature type="compositionally biased region" description="Basic and acidic residues" evidence="2">
    <location>
        <begin position="148"/>
        <end position="158"/>
    </location>
</feature>
<dbReference type="InterPro" id="IPR025715">
    <property type="entry name" value="FoP_C"/>
</dbReference>
<organism evidence="4 5">
    <name type="scientific">Lagenidium giganteum</name>
    <dbReference type="NCBI Taxonomy" id="4803"/>
    <lineage>
        <taxon>Eukaryota</taxon>
        <taxon>Sar</taxon>
        <taxon>Stramenopiles</taxon>
        <taxon>Oomycota</taxon>
        <taxon>Peronosporomycetes</taxon>
        <taxon>Pythiales</taxon>
        <taxon>Pythiaceae</taxon>
    </lineage>
</organism>
<dbReference type="GO" id="GO:0003723">
    <property type="term" value="F:RNA binding"/>
    <property type="evidence" value="ECO:0007669"/>
    <property type="project" value="UniProtKB-KW"/>
</dbReference>
<evidence type="ECO:0000313" key="4">
    <source>
        <dbReference type="EMBL" id="DAZ94264.1"/>
    </source>
</evidence>
<dbReference type="SMART" id="SM01218">
    <property type="entry name" value="FoP_duplication"/>
    <property type="match status" value="1"/>
</dbReference>
<accession>A0AAV2YME1</accession>